<proteinExistence type="predicted"/>
<name>A0AAF0R6E0_SOLVR</name>
<keyword evidence="2" id="KW-1185">Reference proteome</keyword>
<accession>A0AAF0R6E0</accession>
<organism evidence="1 2">
    <name type="scientific">Solanum verrucosum</name>
    <dbReference type="NCBI Taxonomy" id="315347"/>
    <lineage>
        <taxon>Eukaryota</taxon>
        <taxon>Viridiplantae</taxon>
        <taxon>Streptophyta</taxon>
        <taxon>Embryophyta</taxon>
        <taxon>Tracheophyta</taxon>
        <taxon>Spermatophyta</taxon>
        <taxon>Magnoliopsida</taxon>
        <taxon>eudicotyledons</taxon>
        <taxon>Gunneridae</taxon>
        <taxon>Pentapetalae</taxon>
        <taxon>asterids</taxon>
        <taxon>lamiids</taxon>
        <taxon>Solanales</taxon>
        <taxon>Solanaceae</taxon>
        <taxon>Solanoideae</taxon>
        <taxon>Solaneae</taxon>
        <taxon>Solanum</taxon>
    </lineage>
</organism>
<dbReference type="AlphaFoldDB" id="A0AAF0R6E0"/>
<evidence type="ECO:0008006" key="3">
    <source>
        <dbReference type="Google" id="ProtNLM"/>
    </source>
</evidence>
<reference evidence="1" key="1">
    <citation type="submission" date="2023-08" db="EMBL/GenBank/DDBJ databases">
        <title>A de novo genome assembly of Solanum verrucosum Schlechtendal, a Mexican diploid species geographically isolated from the other diploid A-genome species in potato relatives.</title>
        <authorList>
            <person name="Hosaka K."/>
        </authorList>
    </citation>
    <scope>NUCLEOTIDE SEQUENCE</scope>
    <source>
        <tissue evidence="1">Young leaves</tissue>
    </source>
</reference>
<dbReference type="Proteomes" id="UP001234989">
    <property type="component" value="Chromosome 7"/>
</dbReference>
<dbReference type="EMBL" id="CP133618">
    <property type="protein sequence ID" value="WMV37272.1"/>
    <property type="molecule type" value="Genomic_DNA"/>
</dbReference>
<sequence>MLNGEWIVPWSVALEVNYINRMRTLMTTRVQHSLREGNTLADYFTNLAFNFAGTFVFKQFQDVPLVGRRIINTDKQGIPHLRIRQFH</sequence>
<protein>
    <recommendedName>
        <fullName evidence="3">RNase H type-1 domain-containing protein</fullName>
    </recommendedName>
</protein>
<gene>
    <name evidence="1" type="ORF">MTR67_030657</name>
</gene>
<evidence type="ECO:0000313" key="1">
    <source>
        <dbReference type="EMBL" id="WMV37272.1"/>
    </source>
</evidence>
<evidence type="ECO:0000313" key="2">
    <source>
        <dbReference type="Proteomes" id="UP001234989"/>
    </source>
</evidence>